<comment type="caution">
    <text evidence="1">The sequence shown here is derived from an EMBL/GenBank/DDBJ whole genome shotgun (WGS) entry which is preliminary data.</text>
</comment>
<dbReference type="EMBL" id="JANQDX010000006">
    <property type="protein sequence ID" value="KAL0922611.1"/>
    <property type="molecule type" value="Genomic_DNA"/>
</dbReference>
<dbReference type="AlphaFoldDB" id="A0ABD0VJ27"/>
<organism evidence="1 2">
    <name type="scientific">Dendrobium thyrsiflorum</name>
    <name type="common">Pinecone-like raceme dendrobium</name>
    <name type="synonym">Orchid</name>
    <dbReference type="NCBI Taxonomy" id="117978"/>
    <lineage>
        <taxon>Eukaryota</taxon>
        <taxon>Viridiplantae</taxon>
        <taxon>Streptophyta</taxon>
        <taxon>Embryophyta</taxon>
        <taxon>Tracheophyta</taxon>
        <taxon>Spermatophyta</taxon>
        <taxon>Magnoliopsida</taxon>
        <taxon>Liliopsida</taxon>
        <taxon>Asparagales</taxon>
        <taxon>Orchidaceae</taxon>
        <taxon>Epidendroideae</taxon>
        <taxon>Malaxideae</taxon>
        <taxon>Dendrobiinae</taxon>
        <taxon>Dendrobium</taxon>
    </lineage>
</organism>
<evidence type="ECO:0000313" key="1">
    <source>
        <dbReference type="EMBL" id="KAL0922611.1"/>
    </source>
</evidence>
<gene>
    <name evidence="1" type="ORF">M5K25_006609</name>
</gene>
<protein>
    <submittedName>
        <fullName evidence="1">Uncharacterized protein</fullName>
    </submittedName>
</protein>
<reference evidence="1 2" key="1">
    <citation type="journal article" date="2024" name="Plant Biotechnol. J.">
        <title>Dendrobium thyrsiflorum genome and its molecular insights into genes involved in important horticultural traits.</title>
        <authorList>
            <person name="Chen B."/>
            <person name="Wang J.Y."/>
            <person name="Zheng P.J."/>
            <person name="Li K.L."/>
            <person name="Liang Y.M."/>
            <person name="Chen X.F."/>
            <person name="Zhang C."/>
            <person name="Zhao X."/>
            <person name="He X."/>
            <person name="Zhang G.Q."/>
            <person name="Liu Z.J."/>
            <person name="Xu Q."/>
        </authorList>
    </citation>
    <scope>NUCLEOTIDE SEQUENCE [LARGE SCALE GENOMIC DNA]</scope>
    <source>
        <strain evidence="1">GZMU011</strain>
    </source>
</reference>
<accession>A0ABD0VJ27</accession>
<sequence>MWLLHDSFLNKDFRGSTASALIDASLPGPSNLRSSLMTLLLPTKNPFYSDKFFNALVSKQATTLPLLRLIFSCSHQTGTTPSDEKIFKPT</sequence>
<evidence type="ECO:0000313" key="2">
    <source>
        <dbReference type="Proteomes" id="UP001552299"/>
    </source>
</evidence>
<keyword evidence="2" id="KW-1185">Reference proteome</keyword>
<dbReference type="Proteomes" id="UP001552299">
    <property type="component" value="Unassembled WGS sequence"/>
</dbReference>
<name>A0ABD0VJ27_DENTH</name>
<proteinExistence type="predicted"/>